<dbReference type="Pfam" id="PF26253">
    <property type="entry name" value="RdRP_head"/>
    <property type="match status" value="1"/>
</dbReference>
<comment type="catalytic activity">
    <reaction evidence="7 8">
        <text>RNA(n) + a ribonucleoside 5'-triphosphate = RNA(n+1) + diphosphate</text>
        <dbReference type="Rhea" id="RHEA:21248"/>
        <dbReference type="Rhea" id="RHEA-COMP:14527"/>
        <dbReference type="Rhea" id="RHEA-COMP:17342"/>
        <dbReference type="ChEBI" id="CHEBI:33019"/>
        <dbReference type="ChEBI" id="CHEBI:61557"/>
        <dbReference type="ChEBI" id="CHEBI:140395"/>
        <dbReference type="EC" id="2.7.7.48"/>
    </reaction>
</comment>
<evidence type="ECO:0000259" key="9">
    <source>
        <dbReference type="Pfam" id="PF05183"/>
    </source>
</evidence>
<dbReference type="EMBL" id="CAJNOJ010000213">
    <property type="protein sequence ID" value="CAF1297656.1"/>
    <property type="molecule type" value="Genomic_DNA"/>
</dbReference>
<dbReference type="GO" id="GO:0030422">
    <property type="term" value="P:siRNA processing"/>
    <property type="evidence" value="ECO:0007669"/>
    <property type="project" value="TreeGrafter"/>
</dbReference>
<dbReference type="InterPro" id="IPR058752">
    <property type="entry name" value="RDRP_C_head"/>
</dbReference>
<evidence type="ECO:0000259" key="10">
    <source>
        <dbReference type="Pfam" id="PF26253"/>
    </source>
</evidence>
<evidence type="ECO:0000256" key="6">
    <source>
        <dbReference type="ARBA" id="ARBA00023158"/>
    </source>
</evidence>
<evidence type="ECO:0000313" key="12">
    <source>
        <dbReference type="EMBL" id="CAF1297656.1"/>
    </source>
</evidence>
<dbReference type="PANTHER" id="PTHR23079">
    <property type="entry name" value="RNA-DEPENDENT RNA POLYMERASE"/>
    <property type="match status" value="1"/>
</dbReference>
<keyword evidence="6" id="KW-0943">RNA-mediated gene silencing</keyword>
<dbReference type="GO" id="GO:0031380">
    <property type="term" value="C:nuclear RNA-directed RNA polymerase complex"/>
    <property type="evidence" value="ECO:0007669"/>
    <property type="project" value="TreeGrafter"/>
</dbReference>
<dbReference type="EMBL" id="CAJNOR010000310">
    <property type="protein sequence ID" value="CAF0876231.1"/>
    <property type="molecule type" value="Genomic_DNA"/>
</dbReference>
<sequence length="1116" mass="130116">MQMNGHGLEIAERPYCGKTALYYIQPPLNQLFSQTLEKMKAYRNTERYDRIFLTGHRATLAFGALTSSFQFQCAEDKFYHEMNQHLTWHVHFAIKNSFIAINMGYAEFLLKRDHIDTHRGVIYDVKSTTDVTVYVFLKNNLEEYIQQQSRILLKTGGYARRVYLQNTNHEKLHPSFSTLRLSIQKDACEHSSVERFLRYMLQYCAHHSIPFHKGSIEFLHQTYIYQTHFVVRTESFIIQYAWHMLASIDCRVYQQMVNSSRMKKRLVKLVRQGNEQRFYYVMERLQRLATGPEGYFVDLFKALSGIEHEYEKQYLSSVYHEKDQSWKNYVRIPWFRFTPTRLIVKPLKFMKSNRVFRYIGNVKNCMAFVDFRDDNGSEFLCPELAPFLQFYLEHGFHFENRHYVYLHHAQSQIRKKQFYFYCEAEGGKTREQLEEWMGNFDKEKLPAKNTARRTQPFSSTEATIEIAPDMVKIIDDIKTKDGNYNFTDGVGQISSDLNLTIHEELGVDVDDGGYVSSVLQIRYGGCKGTLAVDPKLDGQEKQLLIRKSMEKFQCDHIVLEVCKRSLRRRLCLNREVINLLSHRKISSERLLAFQLQNIRWLFESFISDQAALSVLEEKVLHVLPWKDISSYRGLFKEPFFGRLLRTTISNNLHQLVTRAHIRIPQARYMFGVVDEYAVLPQGKVFIQITHEDGTREVLQGPVAITKNPCHHPGDLLRLEAVDAECLHHLYDVLVFPQLGSRPHASEMSGSDLDGDEFTVIWDPELIPNSPNPKPHEYDDHCPAEPPRRRVTRGDRLKVIRDVCEQDNLGRLSILHLVLVDKFGIDSDEAIKLAAGISHELDSVKSGHHPYTATEIKNIASVAGTSRPDFMQAKDCEQYQSKKALGKLFRSADRLAKVFQKLFPGEDDIIDLDLKFLHKDYEKYIDFAMNLYRRYRFEMCEIIRSYGFSNEIDLFCCMESRNVEANERSDVQYTAQELLKAVFADIRRRFLENTRSLRELKAKAGACYYVAYNDRSEEEGRMLSFPWLFASQLLSDYSTNSADENVSTVFNGHISHWLKSKAPRILKIVPKNEAFSCVKMLQVCLEKASTLHDRQVIDYAEQLLQQIIIIAKKLTQK</sequence>
<name>A0A813Y5H6_ADIRI</name>
<dbReference type="Proteomes" id="UP000663852">
    <property type="component" value="Unassembled WGS sequence"/>
</dbReference>
<dbReference type="GO" id="GO:0003968">
    <property type="term" value="F:RNA-directed RNA polymerase activity"/>
    <property type="evidence" value="ECO:0007669"/>
    <property type="project" value="UniProtKB-KW"/>
</dbReference>
<dbReference type="OrthoDB" id="6513042at2759"/>
<keyword evidence="13" id="KW-1185">Reference proteome</keyword>
<evidence type="ECO:0000256" key="7">
    <source>
        <dbReference type="ARBA" id="ARBA00048744"/>
    </source>
</evidence>
<keyword evidence="4 8" id="KW-0548">Nucleotidyltransferase</keyword>
<evidence type="ECO:0000256" key="1">
    <source>
        <dbReference type="ARBA" id="ARBA00005762"/>
    </source>
</evidence>
<proteinExistence type="inferred from homology"/>
<keyword evidence="2 8" id="KW-0696">RNA-directed RNA polymerase</keyword>
<dbReference type="Proteomes" id="UP000663828">
    <property type="component" value="Unassembled WGS sequence"/>
</dbReference>
<keyword evidence="5 8" id="KW-0694">RNA-binding</keyword>
<dbReference type="AlphaFoldDB" id="A0A813Y5H6"/>
<gene>
    <name evidence="12" type="ORF">EDS130_LOCUS30432</name>
    <name evidence="11" type="ORF">XAT740_LOCUS6754</name>
</gene>
<reference evidence="11" key="1">
    <citation type="submission" date="2021-02" db="EMBL/GenBank/DDBJ databases">
        <authorList>
            <person name="Nowell W R."/>
        </authorList>
    </citation>
    <scope>NUCLEOTIDE SEQUENCE</scope>
</reference>
<comment type="similarity">
    <text evidence="1 8">Belongs to the RdRP family.</text>
</comment>
<dbReference type="EC" id="2.7.7.48" evidence="8"/>
<evidence type="ECO:0000256" key="3">
    <source>
        <dbReference type="ARBA" id="ARBA00022679"/>
    </source>
</evidence>
<dbReference type="InterPro" id="IPR007855">
    <property type="entry name" value="RDRP"/>
</dbReference>
<evidence type="ECO:0000256" key="8">
    <source>
        <dbReference type="RuleBase" id="RU363098"/>
    </source>
</evidence>
<keyword evidence="3 8" id="KW-0808">Transferase</keyword>
<evidence type="ECO:0000256" key="5">
    <source>
        <dbReference type="ARBA" id="ARBA00022884"/>
    </source>
</evidence>
<organism evidence="11 13">
    <name type="scientific">Adineta ricciae</name>
    <name type="common">Rotifer</name>
    <dbReference type="NCBI Taxonomy" id="249248"/>
    <lineage>
        <taxon>Eukaryota</taxon>
        <taxon>Metazoa</taxon>
        <taxon>Spiralia</taxon>
        <taxon>Gnathifera</taxon>
        <taxon>Rotifera</taxon>
        <taxon>Eurotatoria</taxon>
        <taxon>Bdelloidea</taxon>
        <taxon>Adinetida</taxon>
        <taxon>Adinetidae</taxon>
        <taxon>Adineta</taxon>
    </lineage>
</organism>
<feature type="domain" description="RDRP C-terminal head" evidence="10">
    <location>
        <begin position="919"/>
        <end position="1040"/>
    </location>
</feature>
<evidence type="ECO:0000256" key="4">
    <source>
        <dbReference type="ARBA" id="ARBA00022695"/>
    </source>
</evidence>
<dbReference type="PANTHER" id="PTHR23079:SF55">
    <property type="entry name" value="RNA-DIRECTED RNA POLYMERASE"/>
    <property type="match status" value="1"/>
</dbReference>
<dbReference type="InterPro" id="IPR057596">
    <property type="entry name" value="RDRP_core"/>
</dbReference>
<dbReference type="GO" id="GO:0003723">
    <property type="term" value="F:RNA binding"/>
    <property type="evidence" value="ECO:0007669"/>
    <property type="project" value="UniProtKB-KW"/>
</dbReference>
<evidence type="ECO:0000256" key="2">
    <source>
        <dbReference type="ARBA" id="ARBA00022484"/>
    </source>
</evidence>
<dbReference type="Pfam" id="PF05183">
    <property type="entry name" value="RdRP"/>
    <property type="match status" value="1"/>
</dbReference>
<evidence type="ECO:0000313" key="13">
    <source>
        <dbReference type="Proteomes" id="UP000663828"/>
    </source>
</evidence>
<protein>
    <recommendedName>
        <fullName evidence="8">RNA-dependent RNA polymerase</fullName>
        <ecNumber evidence="8">2.7.7.48</ecNumber>
    </recommendedName>
</protein>
<feature type="domain" description="RDRP core" evidence="9">
    <location>
        <begin position="337"/>
        <end position="890"/>
    </location>
</feature>
<comment type="caution">
    <text evidence="11">The sequence shown here is derived from an EMBL/GenBank/DDBJ whole genome shotgun (WGS) entry which is preliminary data.</text>
</comment>
<accession>A0A813Y5H6</accession>
<evidence type="ECO:0000313" key="11">
    <source>
        <dbReference type="EMBL" id="CAF0876231.1"/>
    </source>
</evidence>